<dbReference type="eggNOG" id="ENOG502R4AQ">
    <property type="taxonomic scope" value="Eukaryota"/>
</dbReference>
<dbReference type="HOGENOM" id="CLU_1974199_0_0_1"/>
<evidence type="ECO:0000313" key="2">
    <source>
        <dbReference type="Proteomes" id="UP000032180"/>
    </source>
</evidence>
<dbReference type="EnsemblPlants" id="LPERR04G16710.1">
    <property type="protein sequence ID" value="LPERR04G16710.1"/>
    <property type="gene ID" value="LPERR04G16710"/>
</dbReference>
<name>A0A0D9W7T5_9ORYZ</name>
<dbReference type="Gramene" id="LPERR04G16710.1">
    <property type="protein sequence ID" value="LPERR04G16710.1"/>
    <property type="gene ID" value="LPERR04G16710"/>
</dbReference>
<evidence type="ECO:0000313" key="1">
    <source>
        <dbReference type="EnsemblPlants" id="LPERR04G16710.1"/>
    </source>
</evidence>
<sequence length="144" mass="17079">MKNPPRYRFAGAGFMEVERGFQPWVMPKSKARGGAGVAVKNVKRFLRKMDEEMDYEYYDWALRSYRFKSPFDRRPLIGPREHFRKNVEKRTLRLVGSSDPDYLVQCEDAAFGDWEDSYNSEDEDEYVEEYHQITSTAYTRTAFT</sequence>
<dbReference type="Proteomes" id="UP000032180">
    <property type="component" value="Chromosome 4"/>
</dbReference>
<organism evidence="1 2">
    <name type="scientific">Leersia perrieri</name>
    <dbReference type="NCBI Taxonomy" id="77586"/>
    <lineage>
        <taxon>Eukaryota</taxon>
        <taxon>Viridiplantae</taxon>
        <taxon>Streptophyta</taxon>
        <taxon>Embryophyta</taxon>
        <taxon>Tracheophyta</taxon>
        <taxon>Spermatophyta</taxon>
        <taxon>Magnoliopsida</taxon>
        <taxon>Liliopsida</taxon>
        <taxon>Poales</taxon>
        <taxon>Poaceae</taxon>
        <taxon>BOP clade</taxon>
        <taxon>Oryzoideae</taxon>
        <taxon>Oryzeae</taxon>
        <taxon>Oryzinae</taxon>
        <taxon>Leersia</taxon>
    </lineage>
</organism>
<proteinExistence type="predicted"/>
<dbReference type="AlphaFoldDB" id="A0A0D9W7T5"/>
<reference evidence="1" key="3">
    <citation type="submission" date="2015-04" db="UniProtKB">
        <authorList>
            <consortium name="EnsemblPlants"/>
        </authorList>
    </citation>
    <scope>IDENTIFICATION</scope>
</reference>
<keyword evidence="2" id="KW-1185">Reference proteome</keyword>
<reference evidence="2" key="2">
    <citation type="submission" date="2013-12" db="EMBL/GenBank/DDBJ databases">
        <authorList>
            <person name="Yu Y."/>
            <person name="Lee S."/>
            <person name="de Baynast K."/>
            <person name="Wissotski M."/>
            <person name="Liu L."/>
            <person name="Talag J."/>
            <person name="Goicoechea J."/>
            <person name="Angelova A."/>
            <person name="Jetty R."/>
            <person name="Kudrna D."/>
            <person name="Golser W."/>
            <person name="Rivera L."/>
            <person name="Zhang J."/>
            <person name="Wing R."/>
        </authorList>
    </citation>
    <scope>NUCLEOTIDE SEQUENCE</scope>
</reference>
<protein>
    <submittedName>
        <fullName evidence="1">Uncharacterized protein</fullName>
    </submittedName>
</protein>
<accession>A0A0D9W7T5</accession>
<reference evidence="1 2" key="1">
    <citation type="submission" date="2012-08" db="EMBL/GenBank/DDBJ databases">
        <title>Oryza genome evolution.</title>
        <authorList>
            <person name="Wing R.A."/>
        </authorList>
    </citation>
    <scope>NUCLEOTIDE SEQUENCE</scope>
</reference>